<dbReference type="GO" id="GO:0016020">
    <property type="term" value="C:membrane"/>
    <property type="evidence" value="ECO:0007669"/>
    <property type="project" value="UniProtKB-SubCell"/>
</dbReference>
<feature type="binding site" evidence="9">
    <location>
        <position position="368"/>
    </location>
    <ligand>
        <name>Zn(2+)</name>
        <dbReference type="ChEBI" id="CHEBI:29105"/>
        <note>catalytic</note>
    </ligand>
</feature>
<dbReference type="Pfam" id="PF01562">
    <property type="entry name" value="Pep_M12B_propep"/>
    <property type="match status" value="1"/>
</dbReference>
<dbReference type="SUPFAM" id="SSF57552">
    <property type="entry name" value="Blood coagulation inhibitor (disintegrin)"/>
    <property type="match status" value="1"/>
</dbReference>
<evidence type="ECO:0000256" key="9">
    <source>
        <dbReference type="PROSITE-ProRule" id="PRU00276"/>
    </source>
</evidence>
<comment type="caution">
    <text evidence="13">The sequence shown here is derived from an EMBL/GenBank/DDBJ whole genome shotgun (WGS) entry which is preliminary data.</text>
</comment>
<dbReference type="SUPFAM" id="SSF55486">
    <property type="entry name" value="Metalloproteases ('zincins'), catalytic domain"/>
    <property type="match status" value="1"/>
</dbReference>
<feature type="domain" description="Disintegrin" evidence="11">
    <location>
        <begin position="405"/>
        <end position="493"/>
    </location>
</feature>
<dbReference type="FunFam" id="4.10.70.10:FF:000001">
    <property type="entry name" value="Disintegrin and metalloproteinase domain-containing protein 22"/>
    <property type="match status" value="1"/>
</dbReference>
<comment type="subcellular location">
    <subcellularLocation>
        <location evidence="1">Membrane</location>
        <topology evidence="1">Single-pass membrane protein</topology>
    </subcellularLocation>
</comment>
<evidence type="ECO:0000256" key="7">
    <source>
        <dbReference type="PROSITE-ProRule" id="PRU00068"/>
    </source>
</evidence>
<dbReference type="EMBL" id="VTPC01090161">
    <property type="protein sequence ID" value="KAF2884513.1"/>
    <property type="molecule type" value="Genomic_DNA"/>
</dbReference>
<reference evidence="13" key="1">
    <citation type="submission" date="2019-08" db="EMBL/GenBank/DDBJ databases">
        <title>The genome of the North American firefly Photinus pyralis.</title>
        <authorList>
            <consortium name="Photinus pyralis genome working group"/>
            <person name="Fallon T.R."/>
            <person name="Sander Lower S.E."/>
            <person name="Weng J.-K."/>
        </authorList>
    </citation>
    <scope>NUCLEOTIDE SEQUENCE</scope>
    <source>
        <strain evidence="13">TRF0915ILg1</strain>
        <tissue evidence="13">Whole body</tissue>
    </source>
</reference>
<dbReference type="InterPro" id="IPR006586">
    <property type="entry name" value="ADAM_Cys-rich"/>
</dbReference>
<keyword evidence="9" id="KW-0862">Zinc</keyword>
<dbReference type="GO" id="GO:0004222">
    <property type="term" value="F:metalloendopeptidase activity"/>
    <property type="evidence" value="ECO:0007669"/>
    <property type="project" value="InterPro"/>
</dbReference>
<dbReference type="CDD" id="cd04269">
    <property type="entry name" value="ZnMc_adamalysin_II_like"/>
    <property type="match status" value="1"/>
</dbReference>
<evidence type="ECO:0000256" key="8">
    <source>
        <dbReference type="PROSITE-ProRule" id="PRU00076"/>
    </source>
</evidence>
<name>A0A8K0CC19_IGNLU</name>
<keyword evidence="5" id="KW-0472">Membrane</keyword>
<proteinExistence type="predicted"/>
<evidence type="ECO:0000259" key="10">
    <source>
        <dbReference type="PROSITE" id="PS50026"/>
    </source>
</evidence>
<keyword evidence="2" id="KW-0812">Transmembrane</keyword>
<dbReference type="InterPro" id="IPR036436">
    <property type="entry name" value="Disintegrin_dom_sf"/>
</dbReference>
<feature type="domain" description="EGF-like" evidence="10">
    <location>
        <begin position="642"/>
        <end position="674"/>
    </location>
</feature>
<dbReference type="InterPro" id="IPR000742">
    <property type="entry name" value="EGF"/>
</dbReference>
<feature type="disulfide bond" evidence="7">
    <location>
        <begin position="465"/>
        <end position="485"/>
    </location>
</feature>
<dbReference type="InterPro" id="IPR001762">
    <property type="entry name" value="Disintegrin_dom"/>
</dbReference>
<evidence type="ECO:0000313" key="13">
    <source>
        <dbReference type="EMBL" id="KAF2884513.1"/>
    </source>
</evidence>
<gene>
    <name evidence="13" type="ORF">ILUMI_21658</name>
</gene>
<evidence type="ECO:0000259" key="11">
    <source>
        <dbReference type="PROSITE" id="PS50214"/>
    </source>
</evidence>
<dbReference type="PROSITE" id="PS50215">
    <property type="entry name" value="ADAM_MEPRO"/>
    <property type="match status" value="1"/>
</dbReference>
<dbReference type="PANTHER" id="PTHR11905:SF159">
    <property type="entry name" value="ADAM METALLOPROTEASE"/>
    <property type="match status" value="1"/>
</dbReference>
<keyword evidence="4" id="KW-0645">Protease</keyword>
<accession>A0A8K0CC19</accession>
<dbReference type="PANTHER" id="PTHR11905">
    <property type="entry name" value="ADAM A DISINTEGRIN AND METALLOPROTEASE DOMAIN"/>
    <property type="match status" value="1"/>
</dbReference>
<evidence type="ECO:0000256" key="6">
    <source>
        <dbReference type="ARBA" id="ARBA00023157"/>
    </source>
</evidence>
<feature type="domain" description="Peptidase M12B" evidence="12">
    <location>
        <begin position="228"/>
        <end position="477"/>
    </location>
</feature>
<keyword evidence="4" id="KW-0482">Metalloprotease</keyword>
<evidence type="ECO:0000313" key="14">
    <source>
        <dbReference type="Proteomes" id="UP000801492"/>
    </source>
</evidence>
<dbReference type="GO" id="GO:0006509">
    <property type="term" value="P:membrane protein ectodomain proteolysis"/>
    <property type="evidence" value="ECO:0007669"/>
    <property type="project" value="TreeGrafter"/>
</dbReference>
<sequence length="766" mass="85445">MKMANVYYVCFLGLLTVVFISHENILLPAVRAELYPAPDFSRYTLIKPRLYHGREKREISTTKSDDDTYVHHLSINYDIDGKNHILDLQLNRDLIPTNYFKEYQKNGKHVVNRPNKSDVELCHYKGKIRGIPNSWAAISTCNEESLTGVVYDGQEMHYLQKASNNDDLHFLYKHSDLVNNNNKTCGYDDSYKHQIKKDHEFNRIHRYKRAAETTGNVKGPYNANRKSRYVELVLVVDNAGYIEMGESKSKVERRCKTIANILNGLYAPLNIFIALVGVVIWTEHDEANLSPTGDTTLANFLHYRRDKLIKEHPNDNAHLLTKVTFDYGVVGKALKGPICSYEYSGAVSTDRSSVVGLVATTVAHQLGHNFVPSHWSSCSLEYLALAFEHGMDHCLRNKPEALFDSPVCGNGFVESGEQCDCGLPEYCDNNCCNATICMLYSNATCATGECCDLQSCQPKTAGTMCRSADYECDLPEYCTGQSEYCPADIHKRDTEICDDGKAYCYKGSCRTHTDQCKLLWGDTGKSSNDRCYQLNIKGSRHGNCGYNKLNQTYFKCNDEDVLCGMLHCQHLNERLEYGLESVAILSHSFIEHNGSIIPCRTAVVDLGINEIDPGLVPNGAKCGESKMCVNQKCVSIDSLRAAGRTCPNNCNNNGVCNSLGHCHCKDGFAPPLCDYPGFGGSEDSGPTTDPEGITTTSKITVAESTNQSSPFDNSNLENILAEKLKLLPIIQEELNNLSAQITDIFQTLQSLQHQINETKANNTCMN</sequence>
<dbReference type="Gene3D" id="3.40.390.10">
    <property type="entry name" value="Collagenase (Catalytic Domain)"/>
    <property type="match status" value="1"/>
</dbReference>
<dbReference type="PROSITE" id="PS50214">
    <property type="entry name" value="DISINTEGRIN_2"/>
    <property type="match status" value="1"/>
</dbReference>
<dbReference type="AlphaFoldDB" id="A0A8K0CC19"/>
<dbReference type="Pfam" id="PF08516">
    <property type="entry name" value="ADAM_CR"/>
    <property type="match status" value="1"/>
</dbReference>
<dbReference type="OrthoDB" id="5951731at2759"/>
<feature type="disulfide bond" evidence="8">
    <location>
        <begin position="664"/>
        <end position="673"/>
    </location>
</feature>
<evidence type="ECO:0000259" key="12">
    <source>
        <dbReference type="PROSITE" id="PS50215"/>
    </source>
</evidence>
<dbReference type="Proteomes" id="UP000801492">
    <property type="component" value="Unassembled WGS sequence"/>
</dbReference>
<dbReference type="PROSITE" id="PS01186">
    <property type="entry name" value="EGF_2"/>
    <property type="match status" value="1"/>
</dbReference>
<keyword evidence="6 8" id="KW-1015">Disulfide bond</keyword>
<keyword evidence="8" id="KW-0245">EGF-like domain</keyword>
<dbReference type="InterPro" id="IPR024079">
    <property type="entry name" value="MetalloPept_cat_dom_sf"/>
</dbReference>
<dbReference type="InterPro" id="IPR034027">
    <property type="entry name" value="Reprolysin_adamalysin"/>
</dbReference>
<organism evidence="13 14">
    <name type="scientific">Ignelater luminosus</name>
    <name type="common">Cucubano</name>
    <name type="synonym">Pyrophorus luminosus</name>
    <dbReference type="NCBI Taxonomy" id="2038154"/>
    <lineage>
        <taxon>Eukaryota</taxon>
        <taxon>Metazoa</taxon>
        <taxon>Ecdysozoa</taxon>
        <taxon>Arthropoda</taxon>
        <taxon>Hexapoda</taxon>
        <taxon>Insecta</taxon>
        <taxon>Pterygota</taxon>
        <taxon>Neoptera</taxon>
        <taxon>Endopterygota</taxon>
        <taxon>Coleoptera</taxon>
        <taxon>Polyphaga</taxon>
        <taxon>Elateriformia</taxon>
        <taxon>Elateroidea</taxon>
        <taxon>Elateridae</taxon>
        <taxon>Agrypninae</taxon>
        <taxon>Pyrophorini</taxon>
        <taxon>Ignelater</taxon>
    </lineage>
</organism>
<keyword evidence="14" id="KW-1185">Reference proteome</keyword>
<feature type="disulfide bond" evidence="8">
    <location>
        <begin position="646"/>
        <end position="656"/>
    </location>
</feature>
<dbReference type="SMART" id="SM00608">
    <property type="entry name" value="ACR"/>
    <property type="match status" value="1"/>
</dbReference>
<dbReference type="Pfam" id="PF01421">
    <property type="entry name" value="Reprolysin"/>
    <property type="match status" value="1"/>
</dbReference>
<dbReference type="Pfam" id="PF00200">
    <property type="entry name" value="Disintegrin"/>
    <property type="match status" value="1"/>
</dbReference>
<protein>
    <submittedName>
        <fullName evidence="13">Uncharacterized protein</fullName>
    </submittedName>
</protein>
<keyword evidence="4" id="KW-0378">Hydrolase</keyword>
<dbReference type="InterPro" id="IPR001590">
    <property type="entry name" value="Peptidase_M12B"/>
</dbReference>
<dbReference type="GO" id="GO:0046872">
    <property type="term" value="F:metal ion binding"/>
    <property type="evidence" value="ECO:0007669"/>
    <property type="project" value="UniProtKB-KW"/>
</dbReference>
<evidence type="ECO:0000256" key="2">
    <source>
        <dbReference type="ARBA" id="ARBA00022692"/>
    </source>
</evidence>
<evidence type="ECO:0000256" key="5">
    <source>
        <dbReference type="ARBA" id="ARBA00023136"/>
    </source>
</evidence>
<feature type="binding site" evidence="9">
    <location>
        <position position="374"/>
    </location>
    <ligand>
        <name>Zn(2+)</name>
        <dbReference type="ChEBI" id="CHEBI:29105"/>
        <note>catalytic</note>
    </ligand>
</feature>
<evidence type="ECO:0000256" key="3">
    <source>
        <dbReference type="ARBA" id="ARBA00022989"/>
    </source>
</evidence>
<dbReference type="InterPro" id="IPR002870">
    <property type="entry name" value="Peptidase_M12B_N"/>
</dbReference>
<evidence type="ECO:0000256" key="4">
    <source>
        <dbReference type="ARBA" id="ARBA00023049"/>
    </source>
</evidence>
<comment type="caution">
    <text evidence="8">Lacks conserved residue(s) required for the propagation of feature annotation.</text>
</comment>
<keyword evidence="9" id="KW-0479">Metal-binding</keyword>
<dbReference type="SMART" id="SM00050">
    <property type="entry name" value="DISIN"/>
    <property type="match status" value="1"/>
</dbReference>
<evidence type="ECO:0000256" key="1">
    <source>
        <dbReference type="ARBA" id="ARBA00004167"/>
    </source>
</evidence>
<keyword evidence="3" id="KW-1133">Transmembrane helix</keyword>
<feature type="binding site" evidence="9">
    <location>
        <position position="364"/>
    </location>
    <ligand>
        <name>Zn(2+)</name>
        <dbReference type="ChEBI" id="CHEBI:29105"/>
        <note>catalytic</note>
    </ligand>
</feature>
<dbReference type="Gene3D" id="4.10.70.10">
    <property type="entry name" value="Disintegrin domain"/>
    <property type="match status" value="1"/>
</dbReference>
<dbReference type="PROSITE" id="PS50026">
    <property type="entry name" value="EGF_3"/>
    <property type="match status" value="1"/>
</dbReference>